<organism evidence="1 2">
    <name type="scientific">Actinoplanes lutulentus</name>
    <dbReference type="NCBI Taxonomy" id="1287878"/>
    <lineage>
        <taxon>Bacteria</taxon>
        <taxon>Bacillati</taxon>
        <taxon>Actinomycetota</taxon>
        <taxon>Actinomycetes</taxon>
        <taxon>Micromonosporales</taxon>
        <taxon>Micromonosporaceae</taxon>
        <taxon>Actinoplanes</taxon>
    </lineage>
</organism>
<dbReference type="InterPro" id="IPR036894">
    <property type="entry name" value="YbaB-like_sf"/>
</dbReference>
<dbReference type="GO" id="GO:0003677">
    <property type="term" value="F:DNA binding"/>
    <property type="evidence" value="ECO:0007669"/>
    <property type="project" value="UniProtKB-KW"/>
</dbReference>
<dbReference type="SUPFAM" id="SSF82607">
    <property type="entry name" value="YbaB-like"/>
    <property type="match status" value="1"/>
</dbReference>
<keyword evidence="1" id="KW-0238">DNA-binding</keyword>
<dbReference type="AlphaFoldDB" id="A0A327ZJA5"/>
<reference evidence="1 2" key="1">
    <citation type="submission" date="2018-06" db="EMBL/GenBank/DDBJ databases">
        <title>Genomic Encyclopedia of Type Strains, Phase III (KMG-III): the genomes of soil and plant-associated and newly described type strains.</title>
        <authorList>
            <person name="Whitman W."/>
        </authorList>
    </citation>
    <scope>NUCLEOTIDE SEQUENCE [LARGE SCALE GENOMIC DNA]</scope>
    <source>
        <strain evidence="1 2">CGMCC 4.7090</strain>
    </source>
</reference>
<gene>
    <name evidence="1" type="ORF">B0I29_10142</name>
</gene>
<keyword evidence="2" id="KW-1185">Reference proteome</keyword>
<evidence type="ECO:0000313" key="1">
    <source>
        <dbReference type="EMBL" id="RAK42912.1"/>
    </source>
</evidence>
<dbReference type="Proteomes" id="UP000249341">
    <property type="component" value="Unassembled WGS sequence"/>
</dbReference>
<dbReference type="OrthoDB" id="5118533at2"/>
<name>A0A327ZJA5_9ACTN</name>
<proteinExistence type="predicted"/>
<accession>A0A327ZJA5</accession>
<protein>
    <submittedName>
        <fullName evidence="1">YbaB/EbfC DNA-binding family protein</fullName>
    </submittedName>
</protein>
<dbReference type="InterPro" id="IPR004401">
    <property type="entry name" value="YbaB/EbfC"/>
</dbReference>
<dbReference type="EMBL" id="QLMJ01000001">
    <property type="protein sequence ID" value="RAK42912.1"/>
    <property type="molecule type" value="Genomic_DNA"/>
</dbReference>
<dbReference type="RefSeq" id="WP_111646748.1">
    <property type="nucleotide sequence ID" value="NZ_JACHWI010000001.1"/>
</dbReference>
<sequence>MTAPLHNQLEQAYAEFTKQREALTALSAESDRAETTVTAKNRAVAVTVNGRGAITSIKFPTSAYRTMPAVELASLLVETIEATRSQAADEARSRYSSMLPEGLDTTGTIDGSLDIEAMLRRAARVMNDSRLDDIINNGAGGHRE</sequence>
<evidence type="ECO:0000313" key="2">
    <source>
        <dbReference type="Proteomes" id="UP000249341"/>
    </source>
</evidence>
<dbReference type="Gene3D" id="3.30.1310.10">
    <property type="entry name" value="Nucleoid-associated protein YbaB-like domain"/>
    <property type="match status" value="1"/>
</dbReference>
<dbReference type="Pfam" id="PF02575">
    <property type="entry name" value="YbaB_DNA_bd"/>
    <property type="match status" value="1"/>
</dbReference>
<comment type="caution">
    <text evidence="1">The sequence shown here is derived from an EMBL/GenBank/DDBJ whole genome shotgun (WGS) entry which is preliminary data.</text>
</comment>